<gene>
    <name evidence="1" type="ORF">UFOVP376_23</name>
</gene>
<proteinExistence type="predicted"/>
<protein>
    <submittedName>
        <fullName evidence="1">Uncharacterized protein</fullName>
    </submittedName>
</protein>
<dbReference type="EMBL" id="LR798305">
    <property type="protein sequence ID" value="CAB5222754.1"/>
    <property type="molecule type" value="Genomic_DNA"/>
</dbReference>
<reference evidence="1" key="1">
    <citation type="submission" date="2020-05" db="EMBL/GenBank/DDBJ databases">
        <authorList>
            <person name="Chiriac C."/>
            <person name="Salcher M."/>
            <person name="Ghai R."/>
            <person name="Kavagutti S V."/>
        </authorList>
    </citation>
    <scope>NUCLEOTIDE SEQUENCE</scope>
</reference>
<accession>A0A6J7X3C0</accession>
<sequence length="56" mass="7116">MRVRLRLSPKQYWVVESKRWYDFDWQYKEDFYGDNAYERAKAYALRLKHPRIEEIT</sequence>
<organism evidence="1">
    <name type="scientific">uncultured Caudovirales phage</name>
    <dbReference type="NCBI Taxonomy" id="2100421"/>
    <lineage>
        <taxon>Viruses</taxon>
        <taxon>Duplodnaviria</taxon>
        <taxon>Heunggongvirae</taxon>
        <taxon>Uroviricota</taxon>
        <taxon>Caudoviricetes</taxon>
        <taxon>Peduoviridae</taxon>
        <taxon>Maltschvirus</taxon>
        <taxon>Maltschvirus maltsch</taxon>
    </lineage>
</organism>
<evidence type="ECO:0000313" key="1">
    <source>
        <dbReference type="EMBL" id="CAB5222754.1"/>
    </source>
</evidence>
<name>A0A6J7X3C0_9CAUD</name>